<dbReference type="PANTHER" id="PTHR34605">
    <property type="entry name" value="PHAGE_INTEGRASE DOMAIN-CONTAINING PROTEIN"/>
    <property type="match status" value="1"/>
</dbReference>
<dbReference type="Gene3D" id="1.10.150.130">
    <property type="match status" value="1"/>
</dbReference>
<gene>
    <name evidence="3" type="ORF">PHMEG_00033515</name>
</gene>
<comment type="caution">
    <text evidence="3">The sequence shown here is derived from an EMBL/GenBank/DDBJ whole genome shotgun (WGS) entry which is preliminary data.</text>
</comment>
<dbReference type="Gene3D" id="1.10.443.10">
    <property type="entry name" value="Intergrase catalytic core"/>
    <property type="match status" value="1"/>
</dbReference>
<evidence type="ECO:0008006" key="5">
    <source>
        <dbReference type="Google" id="ProtNLM"/>
    </source>
</evidence>
<name>A0A225UTD8_9STRA</name>
<evidence type="ECO:0000313" key="4">
    <source>
        <dbReference type="Proteomes" id="UP000198211"/>
    </source>
</evidence>
<dbReference type="GO" id="GO:0015074">
    <property type="term" value="P:DNA integration"/>
    <property type="evidence" value="ECO:0007669"/>
    <property type="project" value="InterPro"/>
</dbReference>
<dbReference type="InterPro" id="IPR011010">
    <property type="entry name" value="DNA_brk_join_enz"/>
</dbReference>
<accession>A0A225UTD8</accession>
<dbReference type="GO" id="GO:0003677">
    <property type="term" value="F:DNA binding"/>
    <property type="evidence" value="ECO:0007669"/>
    <property type="project" value="UniProtKB-KW"/>
</dbReference>
<keyword evidence="1" id="KW-0238">DNA-binding</keyword>
<protein>
    <recommendedName>
        <fullName evidence="5">Tyr recombinase domain-containing protein</fullName>
    </recommendedName>
</protein>
<dbReference type="OrthoDB" id="127629at2759"/>
<evidence type="ECO:0000256" key="1">
    <source>
        <dbReference type="ARBA" id="ARBA00023125"/>
    </source>
</evidence>
<sequence>MASTIPEHNVLIVDMSAPFGWTSSPAYYGAVGGAISWLVGRESPASMDPNSTDMDTFYPYEWVDDHVMVEPDRGNRLQLANETLRIAMLAVLGPSAINDKKYSTWETRLQVLGLSFDTVKRTISMPQAKIRKALHRVQKRQLKTRGTGPNCNKLSEVSGTIRVPRHGTIPLEQSMRLDLQWFKLILSRGQLQNLPLSQFTKSQPPDVHLYMDASNSGLAVLNPAEKQFIQVKFDEHEQELIQPTTGTDGFTINVWEQLCMALAVWCFGPDWKRKTLSRITYVQAWSDNTSAISWTTRCSSRNRMAQGINIAIGLAEAIYGVRRSCGHLPGSINTMADAGSRACTPHHAKVWSNLSSVLAGPRSCRYPQDLHNLLTQLQSYSLAPGSRLKYEATWRRWSSWCEKRGYSQWLPENVQRHSYQLILFAIKYWYMGSTSGQTFAIGTVLSALSHIAWYHKRERGYSVSLHAGHEMALRGMQRLSPPSKQKLPITKEILRAMRQQLDFRKTHDRVLWGLRSWVSSLYSDARTDGKKVKPYIVQAADVIFSNDSGSTTTRLEDAVAVTILFRGSKTDQAGASTSRSLHRSGSKWLCPVLAAWEHKSHAMQAGPGLALCSFNSSTVLTANSLSTAIKSAVTSVGADPTQFGSHSMRSGGATAMFSAGVDRLTIKLFGRWSSDTYERYTRINELAS</sequence>
<dbReference type="SUPFAM" id="SSF47823">
    <property type="entry name" value="lambda integrase-like, N-terminal domain"/>
    <property type="match status" value="1"/>
</dbReference>
<evidence type="ECO:0000313" key="3">
    <source>
        <dbReference type="EMBL" id="OWY96263.1"/>
    </source>
</evidence>
<proteinExistence type="predicted"/>
<evidence type="ECO:0000256" key="2">
    <source>
        <dbReference type="ARBA" id="ARBA00023172"/>
    </source>
</evidence>
<dbReference type="InterPro" id="IPR013762">
    <property type="entry name" value="Integrase-like_cat_sf"/>
</dbReference>
<dbReference type="InterPro" id="IPR052925">
    <property type="entry name" value="Phage_Integrase-like_Recomb"/>
</dbReference>
<organism evidence="3 4">
    <name type="scientific">Phytophthora megakarya</name>
    <dbReference type="NCBI Taxonomy" id="4795"/>
    <lineage>
        <taxon>Eukaryota</taxon>
        <taxon>Sar</taxon>
        <taxon>Stramenopiles</taxon>
        <taxon>Oomycota</taxon>
        <taxon>Peronosporomycetes</taxon>
        <taxon>Peronosporales</taxon>
        <taxon>Peronosporaceae</taxon>
        <taxon>Phytophthora</taxon>
    </lineage>
</organism>
<dbReference type="AlphaFoldDB" id="A0A225UTD8"/>
<dbReference type="GO" id="GO:0006310">
    <property type="term" value="P:DNA recombination"/>
    <property type="evidence" value="ECO:0007669"/>
    <property type="project" value="UniProtKB-KW"/>
</dbReference>
<feature type="non-terminal residue" evidence="3">
    <location>
        <position position="688"/>
    </location>
</feature>
<keyword evidence="2" id="KW-0233">DNA recombination</keyword>
<dbReference type="Proteomes" id="UP000198211">
    <property type="component" value="Unassembled WGS sequence"/>
</dbReference>
<dbReference type="SUPFAM" id="SSF56349">
    <property type="entry name" value="DNA breaking-rejoining enzymes"/>
    <property type="match status" value="1"/>
</dbReference>
<dbReference type="EMBL" id="NBNE01011878">
    <property type="protein sequence ID" value="OWY96263.1"/>
    <property type="molecule type" value="Genomic_DNA"/>
</dbReference>
<keyword evidence="4" id="KW-1185">Reference proteome</keyword>
<dbReference type="InterPro" id="IPR010998">
    <property type="entry name" value="Integrase_recombinase_N"/>
</dbReference>
<reference evidence="4" key="1">
    <citation type="submission" date="2017-03" db="EMBL/GenBank/DDBJ databases">
        <title>Phytopthora megakarya and P. palmivora, two closely related causual agents of cacao black pod achieved similar genome size and gene model numbers by different mechanisms.</title>
        <authorList>
            <person name="Ali S."/>
            <person name="Shao J."/>
            <person name="Larry D.J."/>
            <person name="Kronmiller B."/>
            <person name="Shen D."/>
            <person name="Strem M.D."/>
            <person name="Melnick R.L."/>
            <person name="Guiltinan M.J."/>
            <person name="Tyler B.M."/>
            <person name="Meinhardt L.W."/>
            <person name="Bailey B.A."/>
        </authorList>
    </citation>
    <scope>NUCLEOTIDE SEQUENCE [LARGE SCALE GENOMIC DNA]</scope>
    <source>
        <strain evidence="4">zdho120</strain>
    </source>
</reference>
<dbReference type="PANTHER" id="PTHR34605:SF4">
    <property type="entry name" value="DNA ADENINE METHYLTRANSFERASE"/>
    <property type="match status" value="1"/>
</dbReference>